<evidence type="ECO:0000256" key="1">
    <source>
        <dbReference type="ARBA" id="ARBA00010618"/>
    </source>
</evidence>
<dbReference type="InterPro" id="IPR041988">
    <property type="entry name" value="Ribosomal_uL24_KOW"/>
</dbReference>
<dbReference type="GO" id="GO:0006412">
    <property type="term" value="P:translation"/>
    <property type="evidence" value="ECO:0007669"/>
    <property type="project" value="UniProtKB-UniRule"/>
</dbReference>
<evidence type="ECO:0000256" key="4">
    <source>
        <dbReference type="ARBA" id="ARBA00035206"/>
    </source>
</evidence>
<dbReference type="InterPro" id="IPR005824">
    <property type="entry name" value="KOW"/>
</dbReference>
<keyword evidence="3 5" id="KW-0687">Ribonucleoprotein</keyword>
<dbReference type="PROSITE" id="PS01108">
    <property type="entry name" value="RIBOSOMAL_L24"/>
    <property type="match status" value="1"/>
</dbReference>
<dbReference type="InterPro" id="IPR057264">
    <property type="entry name" value="Ribosomal_uL24_C"/>
</dbReference>
<evidence type="ECO:0000256" key="3">
    <source>
        <dbReference type="ARBA" id="ARBA00023274"/>
    </source>
</evidence>
<dbReference type="EMBL" id="JFDO01000026">
    <property type="protein sequence ID" value="KEZ18187.1"/>
    <property type="molecule type" value="Genomic_DNA"/>
</dbReference>
<keyword evidence="5" id="KW-0694">RNA-binding</keyword>
<evidence type="ECO:0000259" key="7">
    <source>
        <dbReference type="SMART" id="SM00739"/>
    </source>
</evidence>
<comment type="caution">
    <text evidence="8">The sequence shown here is derived from an EMBL/GenBank/DDBJ whole genome shotgun (WGS) entry which is preliminary data.</text>
</comment>
<organism evidence="8 9">
    <name type="scientific">Mycoplasma capricolum subsp. capricolum 14232</name>
    <dbReference type="NCBI Taxonomy" id="1188238"/>
    <lineage>
        <taxon>Bacteria</taxon>
        <taxon>Bacillati</taxon>
        <taxon>Mycoplasmatota</taxon>
        <taxon>Mollicutes</taxon>
        <taxon>Mycoplasmataceae</taxon>
        <taxon>Mycoplasma</taxon>
    </lineage>
</organism>
<evidence type="ECO:0000256" key="2">
    <source>
        <dbReference type="ARBA" id="ARBA00022980"/>
    </source>
</evidence>
<dbReference type="Gene3D" id="2.30.30.30">
    <property type="match status" value="1"/>
</dbReference>
<proteinExistence type="inferred from homology"/>
<keyword evidence="2 5" id="KW-0689">Ribosomal protein</keyword>
<dbReference type="InterPro" id="IPR003256">
    <property type="entry name" value="Ribosomal_uL24"/>
</dbReference>
<reference evidence="8 9" key="1">
    <citation type="submission" date="2014-02" db="EMBL/GenBank/DDBJ databases">
        <title>Genome sequence of Mycoplasma capricolum subsp. capricolum strain 14232.</title>
        <authorList>
            <person name="Sirand-Pugnet P."/>
            <person name="Breton M."/>
            <person name="Dordet-Frisoni E."/>
            <person name="Baranowski E."/>
            <person name="Barre A."/>
            <person name="Couture C."/>
            <person name="Dupuy V."/>
            <person name="Gaurivaud P."/>
            <person name="Jacob D."/>
            <person name="Lemaitre C."/>
            <person name="Manso-Silvan L."/>
            <person name="Nikolski M."/>
            <person name="Nouvel L.-X."/>
            <person name="Poumarat F."/>
            <person name="Tardy F."/>
            <person name="Thebault P."/>
            <person name="Theil S."/>
            <person name="Citti C."/>
            <person name="Thiaucourt F."/>
            <person name="Blanchard A."/>
        </authorList>
    </citation>
    <scope>NUCLEOTIDE SEQUENCE [LARGE SCALE GENOMIC DNA]</scope>
    <source>
        <strain evidence="8 9">14232</strain>
    </source>
</reference>
<comment type="subunit">
    <text evidence="5">Part of the 50S ribosomal subunit.</text>
</comment>
<dbReference type="GeneID" id="93426144"/>
<dbReference type="GeneID" id="23778361"/>
<dbReference type="CDD" id="cd06089">
    <property type="entry name" value="KOW_RPL26"/>
    <property type="match status" value="1"/>
</dbReference>
<dbReference type="PANTHER" id="PTHR12903">
    <property type="entry name" value="MITOCHONDRIAL RIBOSOMAL PROTEIN L24"/>
    <property type="match status" value="1"/>
</dbReference>
<name>A0A084EJP5_MYCCA</name>
<dbReference type="GO" id="GO:1990904">
    <property type="term" value="C:ribonucleoprotein complex"/>
    <property type="evidence" value="ECO:0007669"/>
    <property type="project" value="UniProtKB-KW"/>
</dbReference>
<dbReference type="GO" id="GO:0003735">
    <property type="term" value="F:structural constituent of ribosome"/>
    <property type="evidence" value="ECO:0007669"/>
    <property type="project" value="InterPro"/>
</dbReference>
<dbReference type="SMR" id="A0A084EJP5"/>
<evidence type="ECO:0000313" key="9">
    <source>
        <dbReference type="Proteomes" id="UP000028533"/>
    </source>
</evidence>
<dbReference type="GO" id="GO:0019843">
    <property type="term" value="F:rRNA binding"/>
    <property type="evidence" value="ECO:0007669"/>
    <property type="project" value="UniProtKB-UniRule"/>
</dbReference>
<dbReference type="SUPFAM" id="SSF50104">
    <property type="entry name" value="Translation proteins SH3-like domain"/>
    <property type="match status" value="1"/>
</dbReference>
<dbReference type="RefSeq" id="WP_011387538.1">
    <property type="nucleotide sequence ID" value="NZ_JFDO01000026.1"/>
</dbReference>
<evidence type="ECO:0000256" key="5">
    <source>
        <dbReference type="HAMAP-Rule" id="MF_01326"/>
    </source>
</evidence>
<sequence length="108" mass="11777">MAKSRILKGDVVKVIAGSHKGQIGPITSITKDKQWVSVQGITVKKHVKPTNEDSEGGIKDIPAKLHISNVALQDPKNKDQVTKVGFEIIDGKKVRIARKSKTQIKTAK</sequence>
<dbReference type="Pfam" id="PF17136">
    <property type="entry name" value="ribosomal_L24"/>
    <property type="match status" value="1"/>
</dbReference>
<keyword evidence="5" id="KW-0699">rRNA-binding</keyword>
<dbReference type="Pfam" id="PF00467">
    <property type="entry name" value="KOW"/>
    <property type="match status" value="1"/>
</dbReference>
<dbReference type="NCBIfam" id="TIGR01079">
    <property type="entry name" value="rplX_bact"/>
    <property type="match status" value="1"/>
</dbReference>
<feature type="domain" description="KOW" evidence="7">
    <location>
        <begin position="5"/>
        <end position="32"/>
    </location>
</feature>
<dbReference type="SMART" id="SM00739">
    <property type="entry name" value="KOW"/>
    <property type="match status" value="1"/>
</dbReference>
<dbReference type="AlphaFoldDB" id="A0A084EJP5"/>
<dbReference type="Proteomes" id="UP000028533">
    <property type="component" value="Unassembled WGS sequence"/>
</dbReference>
<accession>A0A084EJP5</accession>
<dbReference type="HAMAP" id="MF_01326_B">
    <property type="entry name" value="Ribosomal_uL24_B"/>
    <property type="match status" value="1"/>
</dbReference>
<dbReference type="InterPro" id="IPR005825">
    <property type="entry name" value="Ribosomal_uL24_CS"/>
</dbReference>
<dbReference type="InterPro" id="IPR008991">
    <property type="entry name" value="Translation_prot_SH3-like_sf"/>
</dbReference>
<gene>
    <name evidence="5 8" type="primary">rplX</name>
    <name evidence="8" type="ORF">MCAPa_6400</name>
</gene>
<evidence type="ECO:0000313" key="8">
    <source>
        <dbReference type="EMBL" id="KEZ18187.1"/>
    </source>
</evidence>
<comment type="function">
    <text evidence="5">One of the proteins that surrounds the polypeptide exit tunnel on the outside of the subunit.</text>
</comment>
<evidence type="ECO:0000256" key="6">
    <source>
        <dbReference type="RuleBase" id="RU003477"/>
    </source>
</evidence>
<protein>
    <recommendedName>
        <fullName evidence="4 5">Large ribosomal subunit protein uL24</fullName>
    </recommendedName>
</protein>
<comment type="similarity">
    <text evidence="1 5 6">Belongs to the universal ribosomal protein uL24 family.</text>
</comment>
<dbReference type="GO" id="GO:0005840">
    <property type="term" value="C:ribosome"/>
    <property type="evidence" value="ECO:0007669"/>
    <property type="project" value="UniProtKB-KW"/>
</dbReference>
<comment type="function">
    <text evidence="5">One of two assembly initiator proteins, it binds directly to the 5'-end of the 23S rRNA, where it nucleates assembly of the 50S subunit.</text>
</comment>
<dbReference type="InterPro" id="IPR014722">
    <property type="entry name" value="Rib_uL2_dom2"/>
</dbReference>